<evidence type="ECO:0000313" key="1">
    <source>
        <dbReference type="EMBL" id="GAA4828046.1"/>
    </source>
</evidence>
<gene>
    <name evidence="1" type="ORF">GCM10023331_11230</name>
</gene>
<keyword evidence="2" id="KW-1185">Reference proteome</keyword>
<dbReference type="EMBL" id="BAABJX010000020">
    <property type="protein sequence ID" value="GAA4828046.1"/>
    <property type="molecule type" value="Genomic_DNA"/>
</dbReference>
<sequence length="184" mass="21269">MQGISSYKQYIPSWSELSDQMRKELKAPSQTYAVLEVMLTEGAYMVNTSFDYKDKTYHFTTHLQLDADVINYIPDTKCTEEEFIRLWKENHILHLQKIHEVTQKLKGSEQLLERCFDAMLLSANALPFFALLDGATTQEGLTSTLMAGSSFLTRKYLKHIIIDQLLKIVFKFIQWKIGSSFKLG</sequence>
<dbReference type="Proteomes" id="UP001500298">
    <property type="component" value="Unassembled WGS sequence"/>
</dbReference>
<proteinExistence type="predicted"/>
<dbReference type="RefSeq" id="WP_345369934.1">
    <property type="nucleotide sequence ID" value="NZ_BAABJX010000020.1"/>
</dbReference>
<reference evidence="2" key="1">
    <citation type="journal article" date="2019" name="Int. J. Syst. Evol. Microbiol.">
        <title>The Global Catalogue of Microorganisms (GCM) 10K type strain sequencing project: providing services to taxonomists for standard genome sequencing and annotation.</title>
        <authorList>
            <consortium name="The Broad Institute Genomics Platform"/>
            <consortium name="The Broad Institute Genome Sequencing Center for Infectious Disease"/>
            <person name="Wu L."/>
            <person name="Ma J."/>
        </authorList>
    </citation>
    <scope>NUCLEOTIDE SEQUENCE [LARGE SCALE GENOMIC DNA]</scope>
    <source>
        <strain evidence="2">JCM 18326</strain>
    </source>
</reference>
<protein>
    <submittedName>
        <fullName evidence="1">Uncharacterized protein</fullName>
    </submittedName>
</protein>
<organism evidence="1 2">
    <name type="scientific">Algivirga pacifica</name>
    <dbReference type="NCBI Taxonomy" id="1162670"/>
    <lineage>
        <taxon>Bacteria</taxon>
        <taxon>Pseudomonadati</taxon>
        <taxon>Bacteroidota</taxon>
        <taxon>Cytophagia</taxon>
        <taxon>Cytophagales</taxon>
        <taxon>Flammeovirgaceae</taxon>
        <taxon>Algivirga</taxon>
    </lineage>
</organism>
<comment type="caution">
    <text evidence="1">The sequence shown here is derived from an EMBL/GenBank/DDBJ whole genome shotgun (WGS) entry which is preliminary data.</text>
</comment>
<evidence type="ECO:0000313" key="2">
    <source>
        <dbReference type="Proteomes" id="UP001500298"/>
    </source>
</evidence>
<name>A0ABP9D850_9BACT</name>
<accession>A0ABP9D850</accession>